<keyword evidence="4" id="KW-1185">Reference proteome</keyword>
<feature type="compositionally biased region" description="Polar residues" evidence="1">
    <location>
        <begin position="25"/>
        <end position="37"/>
    </location>
</feature>
<evidence type="ECO:0000313" key="3">
    <source>
        <dbReference type="EMBL" id="KKO72672.1"/>
    </source>
</evidence>
<dbReference type="AlphaFoldDB" id="A0A171KUV5"/>
<accession>A0A171KUV5</accession>
<dbReference type="Gene3D" id="3.40.720.10">
    <property type="entry name" value="Alkaline Phosphatase, subunit A"/>
    <property type="match status" value="1"/>
</dbReference>
<organism evidence="3 4">
    <name type="scientific">Kerstersia gyiorum</name>
    <dbReference type="NCBI Taxonomy" id="206506"/>
    <lineage>
        <taxon>Bacteria</taxon>
        <taxon>Pseudomonadati</taxon>
        <taxon>Pseudomonadota</taxon>
        <taxon>Betaproteobacteria</taxon>
        <taxon>Burkholderiales</taxon>
        <taxon>Alcaligenaceae</taxon>
        <taxon>Kerstersia</taxon>
    </lineage>
</organism>
<feature type="region of interest" description="Disordered" evidence="1">
    <location>
        <begin position="25"/>
        <end position="46"/>
    </location>
</feature>
<gene>
    <name evidence="3" type="ORF">AAV32_06630</name>
</gene>
<dbReference type="PROSITE" id="PS51257">
    <property type="entry name" value="PROKAR_LIPOPROTEIN"/>
    <property type="match status" value="1"/>
</dbReference>
<evidence type="ECO:0000313" key="4">
    <source>
        <dbReference type="Proteomes" id="UP000078084"/>
    </source>
</evidence>
<dbReference type="SUPFAM" id="SSF49899">
    <property type="entry name" value="Concanavalin A-like lectins/glucanases"/>
    <property type="match status" value="1"/>
</dbReference>
<dbReference type="InterPro" id="IPR013320">
    <property type="entry name" value="ConA-like_dom_sf"/>
</dbReference>
<keyword evidence="2" id="KW-0732">Signal</keyword>
<feature type="signal peptide" evidence="2">
    <location>
        <begin position="1"/>
        <end position="27"/>
    </location>
</feature>
<dbReference type="RefSeq" id="WP_068369129.1">
    <property type="nucleotide sequence ID" value="NZ_LBNE01000002.1"/>
</dbReference>
<evidence type="ECO:0000256" key="1">
    <source>
        <dbReference type="SAM" id="MobiDB-lite"/>
    </source>
</evidence>
<feature type="chain" id="PRO_5007908721" description="Concanavalin A-like lectin/glucanase superfamily protein" evidence="2">
    <location>
        <begin position="28"/>
        <end position="665"/>
    </location>
</feature>
<dbReference type="Gene3D" id="2.60.120.200">
    <property type="match status" value="1"/>
</dbReference>
<dbReference type="PATRIC" id="fig|206506.3.peg.1419"/>
<dbReference type="SUPFAM" id="SSF53649">
    <property type="entry name" value="Alkaline phosphatase-like"/>
    <property type="match status" value="1"/>
</dbReference>
<dbReference type="EMBL" id="LBNE01000002">
    <property type="protein sequence ID" value="KKO72672.1"/>
    <property type="molecule type" value="Genomic_DNA"/>
</dbReference>
<sequence>MPLAHMKKLVYCLVAAFALAGCGSSNDSDPAQPTDPETPQEPRQPKTLVIGMDGVRYDALLAGIEQNRLPNLASLTLSRAWTGGTLETGTQQPTLLTPGWATLLTGSWATVHEVRSDALNQQSRATTLFEQVKNTLPGSKTGSAVHSANLASLLSAERSAGYLDTLTDCAQIDACVTDAAGQMISSGYDVVLAQFAAPLANLRGPASSATYKATVEQTDKALGSLLDAVRERQRQHSGEDWQVIVTSAAGLGDGGNYDGLPRTSSKTTFYATSLPTILGADQQAVDLNAAWDNAWETLPSAADLASTVLAHLDAASGMPALSGSNLAAPGALRRPRATPAEDYKSVTISWTTVGQPAGNVTLLRDGEVLATLESGTSEYTDDSFAFEEDGLHTLNYEIRADDSSLSISTQIPYTKPVLLMPSLKVGVLMHYSFDQNINDIGGQTQIVPFDGSQQPVFLDDGPFGKAFRAERKDRRSENINLGGYKLEYPAGSLDSLDAVTIGLWYRSKGDANDKPIVANKDYNSGGNAGITIAQWNGNEVRFNIGGSGRADLNGFYFTPNEWAYLLFSIDKTSKKMTAAVFDPTNGLSVRSTSTGAVDLSKLAGVLGAHFGLNEDGKGTYNVLGSYEKGAYTMDFSDLTFWGRALSEEEIRSLALSGKSVRELLQ</sequence>
<dbReference type="STRING" id="206506.AAV32_06630"/>
<proteinExistence type="predicted"/>
<comment type="caution">
    <text evidence="3">The sequence shown here is derived from an EMBL/GenBank/DDBJ whole genome shotgun (WGS) entry which is preliminary data.</text>
</comment>
<dbReference type="Proteomes" id="UP000078084">
    <property type="component" value="Unassembled WGS sequence"/>
</dbReference>
<evidence type="ECO:0008006" key="5">
    <source>
        <dbReference type="Google" id="ProtNLM"/>
    </source>
</evidence>
<dbReference type="InterPro" id="IPR017850">
    <property type="entry name" value="Alkaline_phosphatase_core_sf"/>
</dbReference>
<reference evidence="3 4" key="1">
    <citation type="submission" date="2015-04" db="EMBL/GenBank/DDBJ databases">
        <title>Genome sequence of Kerstersia gyiorum CG1.</title>
        <authorList>
            <person name="Greninger A.L."/>
            <person name="Kozyreva V."/>
            <person name="Chaturvedi V."/>
        </authorList>
    </citation>
    <scope>NUCLEOTIDE SEQUENCE [LARGE SCALE GENOMIC DNA]</scope>
    <source>
        <strain evidence="3 4">CG1</strain>
    </source>
</reference>
<protein>
    <recommendedName>
        <fullName evidence="5">Concanavalin A-like lectin/glucanase superfamily protein</fullName>
    </recommendedName>
</protein>
<name>A0A171KUV5_9BURK</name>
<evidence type="ECO:0000256" key="2">
    <source>
        <dbReference type="SAM" id="SignalP"/>
    </source>
</evidence>